<dbReference type="Gene3D" id="1.10.10.10">
    <property type="entry name" value="Winged helix-like DNA-binding domain superfamily/Winged helix DNA-binding domain"/>
    <property type="match status" value="1"/>
</dbReference>
<dbReference type="PANTHER" id="PTHR10015">
    <property type="entry name" value="HEAT SHOCK TRANSCRIPTION FACTOR"/>
    <property type="match status" value="1"/>
</dbReference>
<sequence length="298" mass="34604">MQLITTHATTISPMKMTSSPSKADKDVAPFLKNLRKMLDLESDEILRWTPNGRAFEIHDMEQMMDYVLPKYFKHRKYTSFQRQLNYFNFRKWTKSKAVVCTFSNEYFLRDQPELAWRITRKKSIHQFPQGSTSSGDNKGILKLRPNRILSLPPSASMPSGLPRPPYHIASHPYWMKADTVGVSFVRSDSLSDSNGRMPFPSPTDTDTMLKEHDHASYRRVYFGNHVESLPTHHHHHHPQQQQHPESMDWIDCLLPPVDRIEDEIYTYMYPSSSSSALSLSSSTPFVSKPYEYVRTSTM</sequence>
<evidence type="ECO:0000256" key="4">
    <source>
        <dbReference type="RuleBase" id="RU004020"/>
    </source>
</evidence>
<dbReference type="EnsemblProtists" id="PYU1_T009805">
    <property type="protein sequence ID" value="PYU1_T009805"/>
    <property type="gene ID" value="PYU1_G009787"/>
</dbReference>
<keyword evidence="3" id="KW-0539">Nucleus</keyword>
<dbReference type="InterPro" id="IPR036388">
    <property type="entry name" value="WH-like_DNA-bd_sf"/>
</dbReference>
<proteinExistence type="inferred from homology"/>
<reference evidence="7" key="1">
    <citation type="journal article" date="2010" name="Genome Biol.">
        <title>Genome sequence of the necrotrophic plant pathogen Pythium ultimum reveals original pathogenicity mechanisms and effector repertoire.</title>
        <authorList>
            <person name="Levesque C.A."/>
            <person name="Brouwer H."/>
            <person name="Cano L."/>
            <person name="Hamilton J.P."/>
            <person name="Holt C."/>
            <person name="Huitema E."/>
            <person name="Raffaele S."/>
            <person name="Robideau G.P."/>
            <person name="Thines M."/>
            <person name="Win J."/>
            <person name="Zerillo M.M."/>
            <person name="Beakes G.W."/>
            <person name="Boore J.L."/>
            <person name="Busam D."/>
            <person name="Dumas B."/>
            <person name="Ferriera S."/>
            <person name="Fuerstenberg S.I."/>
            <person name="Gachon C.M."/>
            <person name="Gaulin E."/>
            <person name="Govers F."/>
            <person name="Grenville-Briggs L."/>
            <person name="Horner N."/>
            <person name="Hostetler J."/>
            <person name="Jiang R.H."/>
            <person name="Johnson J."/>
            <person name="Krajaejun T."/>
            <person name="Lin H."/>
            <person name="Meijer H.J."/>
            <person name="Moore B."/>
            <person name="Morris P."/>
            <person name="Phuntmart V."/>
            <person name="Puiu D."/>
            <person name="Shetty J."/>
            <person name="Stajich J.E."/>
            <person name="Tripathy S."/>
            <person name="Wawra S."/>
            <person name="van West P."/>
            <person name="Whitty B.R."/>
            <person name="Coutinho P.M."/>
            <person name="Henrissat B."/>
            <person name="Martin F."/>
            <person name="Thomas P.D."/>
            <person name="Tyler B.M."/>
            <person name="De Vries R.P."/>
            <person name="Kamoun S."/>
            <person name="Yandell M."/>
            <person name="Tisserat N."/>
            <person name="Buell C.R."/>
        </authorList>
    </citation>
    <scope>NUCLEOTIDE SEQUENCE</scope>
    <source>
        <strain evidence="7">DAOM:BR144</strain>
    </source>
</reference>
<dbReference type="Pfam" id="PF00447">
    <property type="entry name" value="HSF_DNA-bind"/>
    <property type="match status" value="1"/>
</dbReference>
<evidence type="ECO:0000313" key="6">
    <source>
        <dbReference type="EnsemblProtists" id="PYU1_T009805"/>
    </source>
</evidence>
<feature type="domain" description="HSF-type DNA-binding" evidence="5">
    <location>
        <begin position="26"/>
        <end position="121"/>
    </location>
</feature>
<dbReference type="FunFam" id="1.10.10.10:FF:000286">
    <property type="entry name" value="Heat shock transcription factor"/>
    <property type="match status" value="1"/>
</dbReference>
<comment type="similarity">
    <text evidence="4">Belongs to the HSF family.</text>
</comment>
<organism evidence="6 7">
    <name type="scientific">Globisporangium ultimum (strain ATCC 200006 / CBS 805.95 / DAOM BR144)</name>
    <name type="common">Pythium ultimum</name>
    <dbReference type="NCBI Taxonomy" id="431595"/>
    <lineage>
        <taxon>Eukaryota</taxon>
        <taxon>Sar</taxon>
        <taxon>Stramenopiles</taxon>
        <taxon>Oomycota</taxon>
        <taxon>Peronosporomycetes</taxon>
        <taxon>Pythiales</taxon>
        <taxon>Pythiaceae</taxon>
        <taxon>Globisporangium</taxon>
    </lineage>
</organism>
<keyword evidence="2" id="KW-0238">DNA-binding</keyword>
<dbReference type="PANTHER" id="PTHR10015:SF427">
    <property type="entry name" value="HEAT SHOCK FACTOR PROTEIN"/>
    <property type="match status" value="1"/>
</dbReference>
<evidence type="ECO:0000256" key="2">
    <source>
        <dbReference type="ARBA" id="ARBA00023125"/>
    </source>
</evidence>
<reference evidence="7" key="2">
    <citation type="submission" date="2010-04" db="EMBL/GenBank/DDBJ databases">
        <authorList>
            <person name="Buell R."/>
            <person name="Hamilton J."/>
            <person name="Hostetler J."/>
        </authorList>
    </citation>
    <scope>NUCLEOTIDE SEQUENCE [LARGE SCALE GENOMIC DNA]</scope>
    <source>
        <strain evidence="7">DAOM:BR144</strain>
    </source>
</reference>
<dbReference type="AlphaFoldDB" id="K3WXV7"/>
<dbReference type="SMART" id="SM00415">
    <property type="entry name" value="HSF"/>
    <property type="match status" value="1"/>
</dbReference>
<evidence type="ECO:0000313" key="7">
    <source>
        <dbReference type="Proteomes" id="UP000019132"/>
    </source>
</evidence>
<evidence type="ECO:0000256" key="1">
    <source>
        <dbReference type="ARBA" id="ARBA00004123"/>
    </source>
</evidence>
<dbReference type="PRINTS" id="PR00056">
    <property type="entry name" value="HSFDOMAIN"/>
</dbReference>
<reference evidence="6" key="3">
    <citation type="submission" date="2015-02" db="UniProtKB">
        <authorList>
            <consortium name="EnsemblProtists"/>
        </authorList>
    </citation>
    <scope>IDENTIFICATION</scope>
    <source>
        <strain evidence="6">DAOM BR144</strain>
    </source>
</reference>
<dbReference type="VEuPathDB" id="FungiDB:PYU1_G009787"/>
<dbReference type="InterPro" id="IPR000232">
    <property type="entry name" value="HSF_DNA-bd"/>
</dbReference>
<dbReference type="OMA" id="KMASWAD"/>
<evidence type="ECO:0000259" key="5">
    <source>
        <dbReference type="SMART" id="SM00415"/>
    </source>
</evidence>
<name>K3WXV7_GLOUD</name>
<dbReference type="GO" id="GO:0003700">
    <property type="term" value="F:DNA-binding transcription factor activity"/>
    <property type="evidence" value="ECO:0007669"/>
    <property type="project" value="InterPro"/>
</dbReference>
<dbReference type="GO" id="GO:0005634">
    <property type="term" value="C:nucleus"/>
    <property type="evidence" value="ECO:0007669"/>
    <property type="project" value="UniProtKB-SubCell"/>
</dbReference>
<accession>K3WXV7</accession>
<protein>
    <recommendedName>
        <fullName evidence="5">HSF-type DNA-binding domain-containing protein</fullName>
    </recommendedName>
</protein>
<dbReference type="eggNOG" id="KOG0627">
    <property type="taxonomic scope" value="Eukaryota"/>
</dbReference>
<dbReference type="HOGENOM" id="CLU_061302_0_0_1"/>
<evidence type="ECO:0000256" key="3">
    <source>
        <dbReference type="ARBA" id="ARBA00023242"/>
    </source>
</evidence>
<dbReference type="EMBL" id="GL376624">
    <property type="status" value="NOT_ANNOTATED_CDS"/>
    <property type="molecule type" value="Genomic_DNA"/>
</dbReference>
<dbReference type="SUPFAM" id="SSF46785">
    <property type="entry name" value="Winged helix' DNA-binding domain"/>
    <property type="match status" value="1"/>
</dbReference>
<comment type="subcellular location">
    <subcellularLocation>
        <location evidence="1">Nucleus</location>
    </subcellularLocation>
</comment>
<keyword evidence="7" id="KW-1185">Reference proteome</keyword>
<dbReference type="GO" id="GO:0043565">
    <property type="term" value="F:sequence-specific DNA binding"/>
    <property type="evidence" value="ECO:0007669"/>
    <property type="project" value="InterPro"/>
</dbReference>
<dbReference type="STRING" id="431595.K3WXV7"/>
<dbReference type="InterPro" id="IPR036390">
    <property type="entry name" value="WH_DNA-bd_sf"/>
</dbReference>
<dbReference type="Proteomes" id="UP000019132">
    <property type="component" value="Unassembled WGS sequence"/>
</dbReference>
<dbReference type="InParanoid" id="K3WXV7"/>